<evidence type="ECO:0000313" key="3">
    <source>
        <dbReference type="EMBL" id="KAF9473397.1"/>
    </source>
</evidence>
<dbReference type="Proteomes" id="UP000807469">
    <property type="component" value="Unassembled WGS sequence"/>
</dbReference>
<feature type="domain" description="DUF6535" evidence="2">
    <location>
        <begin position="47"/>
        <end position="225"/>
    </location>
</feature>
<feature type="transmembrane region" description="Helical" evidence="1">
    <location>
        <begin position="71"/>
        <end position="94"/>
    </location>
</feature>
<keyword evidence="1" id="KW-0812">Transmembrane</keyword>
<gene>
    <name evidence="3" type="ORF">BDN70DRAFT_925186</name>
</gene>
<accession>A0A9P5YQ71</accession>
<name>A0A9P5YQ71_9AGAR</name>
<keyword evidence="1" id="KW-1133">Transmembrane helix</keyword>
<evidence type="ECO:0000313" key="4">
    <source>
        <dbReference type="Proteomes" id="UP000807469"/>
    </source>
</evidence>
<feature type="transmembrane region" description="Helical" evidence="1">
    <location>
        <begin position="195"/>
        <end position="224"/>
    </location>
</feature>
<reference evidence="3" key="1">
    <citation type="submission" date="2020-11" db="EMBL/GenBank/DDBJ databases">
        <authorList>
            <consortium name="DOE Joint Genome Institute"/>
            <person name="Ahrendt S."/>
            <person name="Riley R."/>
            <person name="Andreopoulos W."/>
            <person name="Labutti K."/>
            <person name="Pangilinan J."/>
            <person name="Ruiz-Duenas F.J."/>
            <person name="Barrasa J.M."/>
            <person name="Sanchez-Garcia M."/>
            <person name="Camarero S."/>
            <person name="Miyauchi S."/>
            <person name="Serrano A."/>
            <person name="Linde D."/>
            <person name="Babiker R."/>
            <person name="Drula E."/>
            <person name="Ayuso-Fernandez I."/>
            <person name="Pacheco R."/>
            <person name="Padilla G."/>
            <person name="Ferreira P."/>
            <person name="Barriuso J."/>
            <person name="Kellner H."/>
            <person name="Castanera R."/>
            <person name="Alfaro M."/>
            <person name="Ramirez L."/>
            <person name="Pisabarro A.G."/>
            <person name="Kuo A."/>
            <person name="Tritt A."/>
            <person name="Lipzen A."/>
            <person name="He G."/>
            <person name="Yan M."/>
            <person name="Ng V."/>
            <person name="Cullen D."/>
            <person name="Martin F."/>
            <person name="Rosso M.-N."/>
            <person name="Henrissat B."/>
            <person name="Hibbett D."/>
            <person name="Martinez A.T."/>
            <person name="Grigoriev I.V."/>
        </authorList>
    </citation>
    <scope>NUCLEOTIDE SEQUENCE</scope>
    <source>
        <strain evidence="3">CIRM-BRFM 674</strain>
    </source>
</reference>
<keyword evidence="1" id="KW-0472">Membrane</keyword>
<feature type="transmembrane region" description="Helical" evidence="1">
    <location>
        <begin position="144"/>
        <end position="162"/>
    </location>
</feature>
<evidence type="ECO:0000256" key="1">
    <source>
        <dbReference type="SAM" id="Phobius"/>
    </source>
</evidence>
<dbReference type="SUPFAM" id="SSF48371">
    <property type="entry name" value="ARM repeat"/>
    <property type="match status" value="1"/>
</dbReference>
<protein>
    <recommendedName>
        <fullName evidence="2">DUF6535 domain-containing protein</fullName>
    </recommendedName>
</protein>
<organism evidence="3 4">
    <name type="scientific">Pholiota conissans</name>
    <dbReference type="NCBI Taxonomy" id="109636"/>
    <lineage>
        <taxon>Eukaryota</taxon>
        <taxon>Fungi</taxon>
        <taxon>Dikarya</taxon>
        <taxon>Basidiomycota</taxon>
        <taxon>Agaricomycotina</taxon>
        <taxon>Agaricomycetes</taxon>
        <taxon>Agaricomycetidae</taxon>
        <taxon>Agaricales</taxon>
        <taxon>Agaricineae</taxon>
        <taxon>Strophariaceae</taxon>
        <taxon>Pholiota</taxon>
    </lineage>
</organism>
<dbReference type="InterPro" id="IPR016024">
    <property type="entry name" value="ARM-type_fold"/>
</dbReference>
<dbReference type="OrthoDB" id="3185525at2759"/>
<dbReference type="InterPro" id="IPR045338">
    <property type="entry name" value="DUF6535"/>
</dbReference>
<keyword evidence="4" id="KW-1185">Reference proteome</keyword>
<feature type="transmembrane region" description="Helical" evidence="1">
    <location>
        <begin position="230"/>
        <end position="255"/>
    </location>
</feature>
<dbReference type="EMBL" id="MU155446">
    <property type="protein sequence ID" value="KAF9473397.1"/>
    <property type="molecule type" value="Genomic_DNA"/>
</dbReference>
<evidence type="ECO:0000259" key="2">
    <source>
        <dbReference type="Pfam" id="PF20153"/>
    </source>
</evidence>
<comment type="caution">
    <text evidence="3">The sequence shown here is derived from an EMBL/GenBank/DDBJ whole genome shotgun (WGS) entry which is preliminary data.</text>
</comment>
<dbReference type="AlphaFoldDB" id="A0A9P5YQ71"/>
<dbReference type="Pfam" id="PF20153">
    <property type="entry name" value="DUF6535"/>
    <property type="match status" value="1"/>
</dbReference>
<proteinExistence type="predicted"/>
<sequence length="839" mass="94608">MCTLTDTSEHAPLIEKRSEDSVAFRLHHSNTNKYRVGFEASENALVWQVYNVESSKADAATLDASHRSIDVLLIFTGLFCTVLTTFIVQAYQFLVQDPTSYLSPTAPMTAVNMTHIVIGTLLHHSNALPFRTTPSLKQLQWVNALWFVSLALSLCNAVFCMLGKQWLQPGRNALGSSARSRARERQRKYMLIKAWHILIIIDALPLLLHISLLLFFAGLVILVWASNHAIAVITCIVLMFVYVSYFGSMFLSFAYPDCPYRHPLSDKLRDWKTRGYNYFFNAFPCTQSPPDIELPSFDIQDSWVGDGTENVLTPISNLEDHVDAHALVWLFENCPNDTITSITLQAIGGLSRNFSAFHILRQAGAISAVLRGFRACFRKDLTLDSQWLVIQPQDAGRYCRAWLRLTYGTSVKWPDDYLSLLEVLRKTENMDDVAAIAACTRAVAFLDVRDGRLMITSYLARYVKRHIQFSQEIQFWLLETFLQCSLVSPNRLRSNNHIAKTTVPILLKLLHDHISSDTTAANVRSVISLCLSYMTGATTDPILFHDEIRRQEEFYNLLIPSLTEVIKDPAKYGADEDHLNQLATDYMQVVTRMSKNDSKDWHSLRPTVQVGLSKLYIQGQISNTTWTETFSDVLQMLSPLDNILPEDRPLLLTSLIRTISLPMQSPLLLHSALSLLKPLLVHDQTAVLDAFMESDGCKVLLDVSQVGEAGSRILQLLCISCVCLFIQSAANSLGVIPSEPTLSFYDSETVKGARLEYILQSQFLHTVTDVLAESAFWSPQISTVWVKALLKLCQYGPSDPSWKGVENALNKFARRHEGKEGHEHLKWGLRSIKALINNK</sequence>